<evidence type="ECO:0000259" key="6">
    <source>
        <dbReference type="Pfam" id="PF06271"/>
    </source>
</evidence>
<comment type="caution">
    <text evidence="7">The sequence shown here is derived from an EMBL/GenBank/DDBJ whole genome shotgun (WGS) entry which is preliminary data.</text>
</comment>
<dbReference type="InterPro" id="IPR051791">
    <property type="entry name" value="Pra-immunoreactive"/>
</dbReference>
<evidence type="ECO:0000313" key="8">
    <source>
        <dbReference type="Proteomes" id="UP001596391"/>
    </source>
</evidence>
<proteinExistence type="predicted"/>
<dbReference type="PANTHER" id="PTHR36115">
    <property type="entry name" value="PROLINE-RICH ANTIGEN HOMOLOG-RELATED"/>
    <property type="match status" value="1"/>
</dbReference>
<gene>
    <name evidence="7" type="ORF">ACFQBQ_09695</name>
</gene>
<dbReference type="Proteomes" id="UP001596391">
    <property type="component" value="Unassembled WGS sequence"/>
</dbReference>
<dbReference type="Pfam" id="PF06271">
    <property type="entry name" value="RDD"/>
    <property type="match status" value="1"/>
</dbReference>
<comment type="subcellular location">
    <subcellularLocation>
        <location evidence="1">Cell membrane</location>
        <topology evidence="1">Multi-pass membrane protein</topology>
    </subcellularLocation>
</comment>
<accession>A0ABW1ZBA7</accession>
<feature type="domain" description="RDD" evidence="6">
    <location>
        <begin position="26"/>
        <end position="156"/>
    </location>
</feature>
<keyword evidence="3" id="KW-0812">Transmembrane</keyword>
<dbReference type="EMBL" id="JBHSWI010000001">
    <property type="protein sequence ID" value="MFC6645847.1"/>
    <property type="molecule type" value="Genomic_DNA"/>
</dbReference>
<evidence type="ECO:0000256" key="5">
    <source>
        <dbReference type="ARBA" id="ARBA00023136"/>
    </source>
</evidence>
<dbReference type="RefSeq" id="WP_263369561.1">
    <property type="nucleotide sequence ID" value="NZ_JAGSYD010000001.1"/>
</dbReference>
<evidence type="ECO:0000256" key="3">
    <source>
        <dbReference type="ARBA" id="ARBA00022692"/>
    </source>
</evidence>
<keyword evidence="2" id="KW-1003">Cell membrane</keyword>
<evidence type="ECO:0000256" key="4">
    <source>
        <dbReference type="ARBA" id="ARBA00022989"/>
    </source>
</evidence>
<organism evidence="7 8">
    <name type="scientific">Granulicella cerasi</name>
    <dbReference type="NCBI Taxonomy" id="741063"/>
    <lineage>
        <taxon>Bacteria</taxon>
        <taxon>Pseudomonadati</taxon>
        <taxon>Acidobacteriota</taxon>
        <taxon>Terriglobia</taxon>
        <taxon>Terriglobales</taxon>
        <taxon>Acidobacteriaceae</taxon>
        <taxon>Granulicella</taxon>
    </lineage>
</organism>
<evidence type="ECO:0000313" key="7">
    <source>
        <dbReference type="EMBL" id="MFC6645847.1"/>
    </source>
</evidence>
<protein>
    <submittedName>
        <fullName evidence="7">RDD family protein</fullName>
    </submittedName>
</protein>
<reference evidence="8" key="1">
    <citation type="journal article" date="2019" name="Int. J. Syst. Evol. Microbiol.">
        <title>The Global Catalogue of Microorganisms (GCM) 10K type strain sequencing project: providing services to taxonomists for standard genome sequencing and annotation.</title>
        <authorList>
            <consortium name="The Broad Institute Genomics Platform"/>
            <consortium name="The Broad Institute Genome Sequencing Center for Infectious Disease"/>
            <person name="Wu L."/>
            <person name="Ma J."/>
        </authorList>
    </citation>
    <scope>NUCLEOTIDE SEQUENCE [LARGE SCALE GENOMIC DNA]</scope>
    <source>
        <strain evidence="8">CGMCC 1.16026</strain>
    </source>
</reference>
<keyword evidence="4" id="KW-1133">Transmembrane helix</keyword>
<name>A0ABW1ZBA7_9BACT</name>
<sequence length="193" mass="22054">MKRWRGERAFHAHESARMDALNGLPLASFWRRAWAIVIDLLLVAIFRAVFHLNGHHENEAVKGSMGWFLIEGEETVRHLIESTLYFAVALKLGKGQTIGKWLMKIKVVSLMHESLTWWQSIERALGYGASLLEGGFGFLQYYIHQNRMCVHDRIAETIVIDLQRSRVGHAIHTDEEELAYEASEGITPETGIE</sequence>
<evidence type="ECO:0000256" key="1">
    <source>
        <dbReference type="ARBA" id="ARBA00004651"/>
    </source>
</evidence>
<dbReference type="PANTHER" id="PTHR36115:SF6">
    <property type="entry name" value="PROLINE-RICH ANTIGEN HOMOLOG"/>
    <property type="match status" value="1"/>
</dbReference>
<evidence type="ECO:0000256" key="2">
    <source>
        <dbReference type="ARBA" id="ARBA00022475"/>
    </source>
</evidence>
<keyword evidence="8" id="KW-1185">Reference proteome</keyword>
<keyword evidence="5" id="KW-0472">Membrane</keyword>
<dbReference type="InterPro" id="IPR010432">
    <property type="entry name" value="RDD"/>
</dbReference>